<proteinExistence type="predicted"/>
<organism evidence="2 3">
    <name type="scientific">Paenibacillus filicis</name>
    <dbReference type="NCBI Taxonomy" id="669464"/>
    <lineage>
        <taxon>Bacteria</taxon>
        <taxon>Bacillati</taxon>
        <taxon>Bacillota</taxon>
        <taxon>Bacilli</taxon>
        <taxon>Bacillales</taxon>
        <taxon>Paenibacillaceae</taxon>
        <taxon>Paenibacillus</taxon>
    </lineage>
</organism>
<feature type="transmembrane region" description="Helical" evidence="1">
    <location>
        <begin position="88"/>
        <end position="109"/>
    </location>
</feature>
<keyword evidence="1" id="KW-0472">Membrane</keyword>
<accession>A0ABU9DWZ3</accession>
<evidence type="ECO:0000313" key="3">
    <source>
        <dbReference type="Proteomes" id="UP001469365"/>
    </source>
</evidence>
<gene>
    <name evidence="2" type="ORF">WMW72_33290</name>
</gene>
<sequence>MEKTLIKGAIYSFLIATLVGLLLFPDWGTEPSGGRSLIPPAWSAREYILRLLRFDALVTLMTLAVLWFRSRIVLTDKRTSMLDFLKGILLAFCVGLVILFVFSFLLGGLR</sequence>
<dbReference type="EMBL" id="JBBPCC010000035">
    <property type="protein sequence ID" value="MEK8132766.1"/>
    <property type="molecule type" value="Genomic_DNA"/>
</dbReference>
<evidence type="ECO:0000313" key="2">
    <source>
        <dbReference type="EMBL" id="MEK8132766.1"/>
    </source>
</evidence>
<keyword evidence="1" id="KW-1133">Transmembrane helix</keyword>
<keyword evidence="3" id="KW-1185">Reference proteome</keyword>
<comment type="caution">
    <text evidence="2">The sequence shown here is derived from an EMBL/GenBank/DDBJ whole genome shotgun (WGS) entry which is preliminary data.</text>
</comment>
<feature type="transmembrane region" description="Helical" evidence="1">
    <location>
        <begin position="9"/>
        <end position="27"/>
    </location>
</feature>
<feature type="transmembrane region" description="Helical" evidence="1">
    <location>
        <begin position="47"/>
        <end position="68"/>
    </location>
</feature>
<protein>
    <submittedName>
        <fullName evidence="2">Uncharacterized protein</fullName>
    </submittedName>
</protein>
<keyword evidence="1" id="KW-0812">Transmembrane</keyword>
<name>A0ABU9DWZ3_9BACL</name>
<dbReference type="RefSeq" id="WP_341419888.1">
    <property type="nucleotide sequence ID" value="NZ_JBBPCC010000035.1"/>
</dbReference>
<reference evidence="2 3" key="1">
    <citation type="submission" date="2024-04" db="EMBL/GenBank/DDBJ databases">
        <title>draft genome sequnece of Paenibacillus filicis.</title>
        <authorList>
            <person name="Kim D.-U."/>
        </authorList>
    </citation>
    <scope>NUCLEOTIDE SEQUENCE [LARGE SCALE GENOMIC DNA]</scope>
    <source>
        <strain evidence="2 3">KACC14197</strain>
    </source>
</reference>
<dbReference type="Proteomes" id="UP001469365">
    <property type="component" value="Unassembled WGS sequence"/>
</dbReference>
<evidence type="ECO:0000256" key="1">
    <source>
        <dbReference type="SAM" id="Phobius"/>
    </source>
</evidence>